<feature type="region of interest" description="Disordered" evidence="1">
    <location>
        <begin position="513"/>
        <end position="590"/>
    </location>
</feature>
<proteinExistence type="predicted"/>
<reference evidence="2" key="1">
    <citation type="submission" date="2021-11" db="EMBL/GenBank/DDBJ databases">
        <title>Purpureocillium_takamizusanense_genome.</title>
        <authorList>
            <person name="Nguyen N.-H."/>
        </authorList>
    </citation>
    <scope>NUCLEOTIDE SEQUENCE</scope>
    <source>
        <strain evidence="2">PT3</strain>
    </source>
</reference>
<dbReference type="Proteomes" id="UP000829364">
    <property type="component" value="Chromosome 5"/>
</dbReference>
<organism evidence="2 3">
    <name type="scientific">Purpureocillium takamizusanense</name>
    <dbReference type="NCBI Taxonomy" id="2060973"/>
    <lineage>
        <taxon>Eukaryota</taxon>
        <taxon>Fungi</taxon>
        <taxon>Dikarya</taxon>
        <taxon>Ascomycota</taxon>
        <taxon>Pezizomycotina</taxon>
        <taxon>Sordariomycetes</taxon>
        <taxon>Hypocreomycetidae</taxon>
        <taxon>Hypocreales</taxon>
        <taxon>Ophiocordycipitaceae</taxon>
        <taxon>Purpureocillium</taxon>
    </lineage>
</organism>
<dbReference type="KEGG" id="ptkz:JDV02_005727"/>
<keyword evidence="3" id="KW-1185">Reference proteome</keyword>
<feature type="compositionally biased region" description="Low complexity" evidence="1">
    <location>
        <begin position="534"/>
        <end position="551"/>
    </location>
</feature>
<dbReference type="RefSeq" id="XP_047843028.1">
    <property type="nucleotide sequence ID" value="XM_047987044.1"/>
</dbReference>
<accession>A0A9Q8VC74</accession>
<dbReference type="GeneID" id="72067676"/>
<name>A0A9Q8VC74_9HYPO</name>
<protein>
    <submittedName>
        <fullName evidence="2">Uncharacterized protein</fullName>
    </submittedName>
</protein>
<sequence>MLAFVRVVGDVIFWHLCYNAKGEYISYEDHRVPRLSQLHAETKHLAMDTLERSRHIVGWSDDVRNFAGAPDADFAIEWTDLPSPNSMCALEKVTISGSAVPFITSGASIALGIKDKALHLGFGSSDDYMGNLFTIEKRHFVFYDTEERRAWLVDGVSTVLHLLRAYLRFYLEDSRVRDYFIYSDGDIEEAGPNVAYTGARAAYEVLKNDKNQRLPLYPKMSEESEERIAKLGTKHEDDVTNLKATSRNFTLKERVEQLCYVLLQITAYHDDIHTQSGFGWRIKKSPRHRIEGFEFMDVATKHDTLWPKVATLDAVSVGWVDFARALHAVPLFGVGFGDLFRPVRTDAPCCSSTASVPTGKDFLAVYGADLEIILRRGSKRKNPWRLVGNIHWHSPDGVAFESCKCKSLTLGGDSRPISAAQRSYKKQDRMGQHRASCEPEKKGLKGMFGERGFGRQKSQKGSSPADRVQVLLPATFPQFYGRGLRSPAKVVPKGAVIFGHSWKFPLRWSLSKDVPPEEGEPDPPSLDEVSNLMDDSGIGTSIDSSSGGDTSASPFFYGLGNNPQVPCGSRDNSSIESGIGSDKPGSEIVPAEQVVQYREDSKKRAICLSEADDHDDLARKLRRVEKRISLG</sequence>
<gene>
    <name evidence="2" type="ORF">JDV02_005727</name>
</gene>
<dbReference type="OrthoDB" id="1658288at2759"/>
<dbReference type="EMBL" id="CP086358">
    <property type="protein sequence ID" value="UNI19547.1"/>
    <property type="molecule type" value="Genomic_DNA"/>
</dbReference>
<evidence type="ECO:0000256" key="1">
    <source>
        <dbReference type="SAM" id="MobiDB-lite"/>
    </source>
</evidence>
<evidence type="ECO:0000313" key="2">
    <source>
        <dbReference type="EMBL" id="UNI19547.1"/>
    </source>
</evidence>
<evidence type="ECO:0000313" key="3">
    <source>
        <dbReference type="Proteomes" id="UP000829364"/>
    </source>
</evidence>
<dbReference type="AlphaFoldDB" id="A0A9Q8VC74"/>